<keyword evidence="3" id="KW-0349">Heme</keyword>
<dbReference type="Proteomes" id="UP000325315">
    <property type="component" value="Unassembled WGS sequence"/>
</dbReference>
<evidence type="ECO:0000256" key="1">
    <source>
        <dbReference type="ARBA" id="ARBA00001971"/>
    </source>
</evidence>
<gene>
    <name evidence="9" type="ORF">EPI10_029662</name>
</gene>
<dbReference type="SUPFAM" id="SSF48264">
    <property type="entry name" value="Cytochrome P450"/>
    <property type="match status" value="2"/>
</dbReference>
<accession>A0A5B6V239</accession>
<evidence type="ECO:0000256" key="7">
    <source>
        <dbReference type="ARBA" id="ARBA00023033"/>
    </source>
</evidence>
<name>A0A5B6V239_9ROSI</name>
<keyword evidence="6" id="KW-0408">Iron</keyword>
<comment type="caution">
    <text evidence="9">The sequence shown here is derived from an EMBL/GenBank/DDBJ whole genome shotgun (WGS) entry which is preliminary data.</text>
</comment>
<dbReference type="GO" id="GO:0004497">
    <property type="term" value="F:monooxygenase activity"/>
    <property type="evidence" value="ECO:0007669"/>
    <property type="project" value="UniProtKB-KW"/>
</dbReference>
<dbReference type="AlphaFoldDB" id="A0A5B6V239"/>
<dbReference type="InterPro" id="IPR001128">
    <property type="entry name" value="Cyt_P450"/>
</dbReference>
<keyword evidence="8" id="KW-0812">Transmembrane</keyword>
<keyword evidence="8" id="KW-1133">Transmembrane helix</keyword>
<comment type="cofactor">
    <cofactor evidence="1">
        <name>heme</name>
        <dbReference type="ChEBI" id="CHEBI:30413"/>
    </cofactor>
</comment>
<keyword evidence="7" id="KW-0503">Monooxygenase</keyword>
<proteinExistence type="inferred from homology"/>
<evidence type="ECO:0000256" key="8">
    <source>
        <dbReference type="SAM" id="Phobius"/>
    </source>
</evidence>
<comment type="similarity">
    <text evidence="2">Belongs to the cytochrome P450 family.</text>
</comment>
<organism evidence="9 10">
    <name type="scientific">Gossypium australe</name>
    <dbReference type="NCBI Taxonomy" id="47621"/>
    <lineage>
        <taxon>Eukaryota</taxon>
        <taxon>Viridiplantae</taxon>
        <taxon>Streptophyta</taxon>
        <taxon>Embryophyta</taxon>
        <taxon>Tracheophyta</taxon>
        <taxon>Spermatophyta</taxon>
        <taxon>Magnoliopsida</taxon>
        <taxon>eudicotyledons</taxon>
        <taxon>Gunneridae</taxon>
        <taxon>Pentapetalae</taxon>
        <taxon>rosids</taxon>
        <taxon>malvids</taxon>
        <taxon>Malvales</taxon>
        <taxon>Malvaceae</taxon>
        <taxon>Malvoideae</taxon>
        <taxon>Gossypium</taxon>
    </lineage>
</organism>
<dbReference type="EMBL" id="SMMG02000009">
    <property type="protein sequence ID" value="KAA3463249.1"/>
    <property type="molecule type" value="Genomic_DNA"/>
</dbReference>
<evidence type="ECO:0000256" key="4">
    <source>
        <dbReference type="ARBA" id="ARBA00022723"/>
    </source>
</evidence>
<reference evidence="10" key="1">
    <citation type="journal article" date="2019" name="Plant Biotechnol. J.">
        <title>Genome sequencing of the Australian wild diploid species Gossypium australe highlights disease resistance and delayed gland morphogenesis.</title>
        <authorList>
            <person name="Cai Y."/>
            <person name="Cai X."/>
            <person name="Wang Q."/>
            <person name="Wang P."/>
            <person name="Zhang Y."/>
            <person name="Cai C."/>
            <person name="Xu Y."/>
            <person name="Wang K."/>
            <person name="Zhou Z."/>
            <person name="Wang C."/>
            <person name="Geng S."/>
            <person name="Li B."/>
            <person name="Dong Q."/>
            <person name="Hou Y."/>
            <person name="Wang H."/>
            <person name="Ai P."/>
            <person name="Liu Z."/>
            <person name="Yi F."/>
            <person name="Sun M."/>
            <person name="An G."/>
            <person name="Cheng J."/>
            <person name="Zhang Y."/>
            <person name="Shi Q."/>
            <person name="Xie Y."/>
            <person name="Shi X."/>
            <person name="Chang Y."/>
            <person name="Huang F."/>
            <person name="Chen Y."/>
            <person name="Hong S."/>
            <person name="Mi L."/>
            <person name="Sun Q."/>
            <person name="Zhang L."/>
            <person name="Zhou B."/>
            <person name="Peng R."/>
            <person name="Zhang X."/>
            <person name="Liu F."/>
        </authorList>
    </citation>
    <scope>NUCLEOTIDE SEQUENCE [LARGE SCALE GENOMIC DNA]</scope>
    <source>
        <strain evidence="10">cv. PA1801</strain>
    </source>
</reference>
<dbReference type="PANTHER" id="PTHR24296">
    <property type="entry name" value="CYTOCHROME P450"/>
    <property type="match status" value="1"/>
</dbReference>
<sequence>MMAVLFVYLGFMVFGIIFLSFLYRFIDNNGLPRNWPLVGMIPVLLLNIHRPHDKVAQILRRSNGTFFYTGLWFTNTSFLATSDPENVRYILSSNSSVYLKGPEWLKQFDIFGEALFNSDGEAWKRHRRVFHAFLNHPQFRQSLSKVLHQRIEEALVKVLEYVSGREMVVNLQDLLVRHAFDIGCITGVGFNPGLLSIEFPENRFHKAMSDTLEAAFYRYVMPDSLWKLQSWLQIGKEKKRSDAWKAFDDLLTQFISTQRHKSKKSVASSGSNEENDFNFLNCYLTGHEITGPTPKDSLIRDNLVHFLFASDDTYSLTLTWFFYLISKAPMVENKIREEIKRHLSMKQVEGGLQIPSNYDELSKLTYLHAALCETLRLHPPIPFEFRTCTKQDFLPSGHRVDQNTRIIIGIHAMGRMESLWGEDCYEFKPERWISEDGKIKRESPTKFSAFLAGPRICPGKEVSFLLMKATATAIIHNYDFHVVEGQNIGPKNSAFYQMKKGLMVRVKKRWNNNGLPRNWPFVRMIPTVLLNIHRPHDKVAQILGRSNGTFFYRGLWFTNTSFLATSDPENVHYILSSNSSVYLKGPEWLKQFDIFGEALFSFDGEEWKRHGKAFHAFFNHPQIRQSLSKVLHQRIEEALVEVLEYVCQREMVVNLQYLFARHAFDIGCIMGMGFNPGVLSIEFPENRFHKATNAAMEAAFYIYVMPDSLWQLQSWLQIGKEKKRSDAWKAFDDLLTQYISI</sequence>
<dbReference type="InterPro" id="IPR036396">
    <property type="entry name" value="Cyt_P450_sf"/>
</dbReference>
<protein>
    <submittedName>
        <fullName evidence="9">Alkane hydroxylase MAH1-like</fullName>
    </submittedName>
</protein>
<dbReference type="CDD" id="cd11064">
    <property type="entry name" value="CYP86A"/>
    <property type="match status" value="1"/>
</dbReference>
<keyword evidence="10" id="KW-1185">Reference proteome</keyword>
<evidence type="ECO:0000256" key="2">
    <source>
        <dbReference type="ARBA" id="ARBA00010617"/>
    </source>
</evidence>
<evidence type="ECO:0000256" key="6">
    <source>
        <dbReference type="ARBA" id="ARBA00023004"/>
    </source>
</evidence>
<dbReference type="OrthoDB" id="1470350at2759"/>
<dbReference type="Pfam" id="PF00067">
    <property type="entry name" value="p450"/>
    <property type="match status" value="1"/>
</dbReference>
<evidence type="ECO:0000313" key="10">
    <source>
        <dbReference type="Proteomes" id="UP000325315"/>
    </source>
</evidence>
<keyword evidence="4" id="KW-0479">Metal-binding</keyword>
<evidence type="ECO:0000313" key="9">
    <source>
        <dbReference type="EMBL" id="KAA3463249.1"/>
    </source>
</evidence>
<feature type="transmembrane region" description="Helical" evidence="8">
    <location>
        <begin position="6"/>
        <end position="26"/>
    </location>
</feature>
<keyword evidence="5" id="KW-0560">Oxidoreductase</keyword>
<dbReference type="Gene3D" id="1.10.630.10">
    <property type="entry name" value="Cytochrome P450"/>
    <property type="match status" value="2"/>
</dbReference>
<keyword evidence="8" id="KW-0472">Membrane</keyword>
<dbReference type="GO" id="GO:0020037">
    <property type="term" value="F:heme binding"/>
    <property type="evidence" value="ECO:0007669"/>
    <property type="project" value="InterPro"/>
</dbReference>
<evidence type="ECO:0000256" key="3">
    <source>
        <dbReference type="ARBA" id="ARBA00022617"/>
    </source>
</evidence>
<dbReference type="GO" id="GO:0016705">
    <property type="term" value="F:oxidoreductase activity, acting on paired donors, with incorporation or reduction of molecular oxygen"/>
    <property type="evidence" value="ECO:0007669"/>
    <property type="project" value="InterPro"/>
</dbReference>
<evidence type="ECO:0000256" key="5">
    <source>
        <dbReference type="ARBA" id="ARBA00023002"/>
    </source>
</evidence>
<dbReference type="GO" id="GO:0005506">
    <property type="term" value="F:iron ion binding"/>
    <property type="evidence" value="ECO:0007669"/>
    <property type="project" value="InterPro"/>
</dbReference>